<evidence type="ECO:0000313" key="2">
    <source>
        <dbReference type="EMBL" id="GAP66840.1"/>
    </source>
</evidence>
<evidence type="ECO:0008006" key="4">
    <source>
        <dbReference type="Google" id="ProtNLM"/>
    </source>
</evidence>
<keyword evidence="3" id="KW-1185">Reference proteome</keyword>
<dbReference type="STRING" id="1475481.GCA_000953855_02204"/>
<proteinExistence type="predicted"/>
<dbReference type="RefSeq" id="WP_062537424.1">
    <property type="nucleotide sequence ID" value="NZ_DF970238.1"/>
</dbReference>
<dbReference type="EMBL" id="DF952378">
    <property type="protein sequence ID" value="GAN43874.1"/>
    <property type="molecule type" value="Genomic_DNA"/>
</dbReference>
<dbReference type="EMBL" id="DF970238">
    <property type="protein sequence ID" value="GAP66840.1"/>
    <property type="molecule type" value="Genomic_DNA"/>
</dbReference>
<dbReference type="Proteomes" id="UP000253740">
    <property type="component" value="Unassembled WGS sequence"/>
</dbReference>
<dbReference type="AlphaFoldDB" id="A0A0K8QPL9"/>
<sequence length="77" mass="8281">MNSRERFDRFWAAVKPWVLLRIQQPSTWAGLLLKVGAIAGFVVTDSTASHIGELLAVIAGGLLVAYNQGGGHEPPHS</sequence>
<accession>A0A0K8QPL9</accession>
<name>A0A0K8QPL9_9GAMM</name>
<organism evidence="2">
    <name type="scientific">Mizugakiibacter sediminis</name>
    <dbReference type="NCBI Taxonomy" id="1475481"/>
    <lineage>
        <taxon>Bacteria</taxon>
        <taxon>Pseudomonadati</taxon>
        <taxon>Pseudomonadota</taxon>
        <taxon>Gammaproteobacteria</taxon>
        <taxon>Lysobacterales</taxon>
        <taxon>Rhodanobacteraceae</taxon>
        <taxon>Mizugakiibacter</taxon>
    </lineage>
</organism>
<reference evidence="1" key="1">
    <citation type="submission" date="2015-03" db="EMBL/GenBank/DDBJ databases">
        <title>Draft genome sequence of Mizugakiibacter sediminis skMP5.</title>
        <authorList>
            <person name="Watanabe T."/>
            <person name="Kojima H."/>
            <person name="Fukui M."/>
        </authorList>
    </citation>
    <scope>NUCLEOTIDE SEQUENCE</scope>
    <source>
        <strain evidence="1">SkMP5</strain>
    </source>
</reference>
<reference evidence="2" key="2">
    <citation type="submission" date="2015-08" db="EMBL/GenBank/DDBJ databases">
        <title>Complete DNA Sequence of Pseudomonas syringae pv. actinidiae, the Causal Agent of Kiwifruit Canker Disease.</title>
        <authorList>
            <person name="Rikkerink E.H.A."/>
            <person name="Fineran P.C."/>
        </authorList>
    </citation>
    <scope>NUCLEOTIDE SEQUENCE</scope>
    <source>
        <strain evidence="2">SkMP5</strain>
    </source>
</reference>
<dbReference type="HOGENOM" id="CLU_2634185_0_0_6"/>
<evidence type="ECO:0000313" key="3">
    <source>
        <dbReference type="Proteomes" id="UP000253740"/>
    </source>
</evidence>
<protein>
    <recommendedName>
        <fullName evidence="4">Holin</fullName>
    </recommendedName>
</protein>
<gene>
    <name evidence="1" type="ORF">MBSD_0387</name>
    <name evidence="2" type="ORF">MBSD_n2155</name>
</gene>
<evidence type="ECO:0000313" key="1">
    <source>
        <dbReference type="EMBL" id="GAN43874.1"/>
    </source>
</evidence>